<dbReference type="InterPro" id="IPR004875">
    <property type="entry name" value="DDE_SF_endonuclease_dom"/>
</dbReference>
<name>A0A395J6H3_9HELO</name>
<accession>A0A395J6H3</accession>
<gene>
    <name evidence="2" type="ORF">DID88_008773</name>
</gene>
<dbReference type="Pfam" id="PF03184">
    <property type="entry name" value="DDE_1"/>
    <property type="match status" value="1"/>
</dbReference>
<dbReference type="Proteomes" id="UP000249056">
    <property type="component" value="Unassembled WGS sequence"/>
</dbReference>
<evidence type="ECO:0000313" key="2">
    <source>
        <dbReference type="EMBL" id="RAL68050.1"/>
    </source>
</evidence>
<organism evidence="2 3">
    <name type="scientific">Monilinia fructigena</name>
    <dbReference type="NCBI Taxonomy" id="38457"/>
    <lineage>
        <taxon>Eukaryota</taxon>
        <taxon>Fungi</taxon>
        <taxon>Dikarya</taxon>
        <taxon>Ascomycota</taxon>
        <taxon>Pezizomycotina</taxon>
        <taxon>Leotiomycetes</taxon>
        <taxon>Helotiales</taxon>
        <taxon>Sclerotiniaceae</taxon>
        <taxon>Monilinia</taxon>
    </lineage>
</organism>
<evidence type="ECO:0000259" key="1">
    <source>
        <dbReference type="Pfam" id="PF03184"/>
    </source>
</evidence>
<evidence type="ECO:0000313" key="3">
    <source>
        <dbReference type="Proteomes" id="UP000249056"/>
    </source>
</evidence>
<keyword evidence="3" id="KW-1185">Reference proteome</keyword>
<dbReference type="GO" id="GO:0005634">
    <property type="term" value="C:nucleus"/>
    <property type="evidence" value="ECO:0007669"/>
    <property type="project" value="TreeGrafter"/>
</dbReference>
<dbReference type="PANTHER" id="PTHR19303:SF74">
    <property type="entry name" value="POGO TRANSPOSABLE ELEMENT WITH KRAB DOMAIN"/>
    <property type="match status" value="1"/>
</dbReference>
<dbReference type="GO" id="GO:0003677">
    <property type="term" value="F:DNA binding"/>
    <property type="evidence" value="ECO:0007669"/>
    <property type="project" value="TreeGrafter"/>
</dbReference>
<sequence length="298" mass="33670">MMRIMSASAYDRGKVTKARQDGSREVISLLACICADGTALPPTLIYKGDSGDLQDTWVDEVSYGDQAYFGASSNGWSSDAFGFTWLTKVFQRHTYQKAGKGYRLLIVDGHSSHVNMEFTSKCEELKIIVLILPPHSTHRLQPLDVGFFLPLSNEYTTELNLFLHNGGGIVEMTKRNFWPIFRKAWGQAKTTYNILHSFEKAGIYPINKNVTIPIIKPESPPPPTSILLTGNKIKTPYTSKALRRLKLEFRQNPNPEITEKLFKAALTNAAQTDIQLYRSKGLEKALKIEKKKRTRSKR</sequence>
<protein>
    <recommendedName>
        <fullName evidence="1">DDE-1 domain-containing protein</fullName>
    </recommendedName>
</protein>
<dbReference type="AlphaFoldDB" id="A0A395J6H3"/>
<proteinExistence type="predicted"/>
<comment type="caution">
    <text evidence="2">The sequence shown here is derived from an EMBL/GenBank/DDBJ whole genome shotgun (WGS) entry which is preliminary data.</text>
</comment>
<feature type="domain" description="DDE-1" evidence="1">
    <location>
        <begin position="25"/>
        <end position="188"/>
    </location>
</feature>
<dbReference type="EMBL" id="QKRW01000002">
    <property type="protein sequence ID" value="RAL68050.1"/>
    <property type="molecule type" value="Genomic_DNA"/>
</dbReference>
<dbReference type="PANTHER" id="PTHR19303">
    <property type="entry name" value="TRANSPOSON"/>
    <property type="match status" value="1"/>
</dbReference>
<reference evidence="2 3" key="1">
    <citation type="submission" date="2018-06" db="EMBL/GenBank/DDBJ databases">
        <title>Genome Sequence of the Brown Rot Fungal Pathogen Monilinia fructigena.</title>
        <authorList>
            <person name="Landi L."/>
            <person name="De Miccolis Angelini R.M."/>
            <person name="Pollastro S."/>
            <person name="Abate D."/>
            <person name="Faretra F."/>
            <person name="Romanazzi G."/>
        </authorList>
    </citation>
    <scope>NUCLEOTIDE SEQUENCE [LARGE SCALE GENOMIC DNA]</scope>
    <source>
        <strain evidence="2 3">Mfrg269</strain>
    </source>
</reference>
<dbReference type="OrthoDB" id="3560646at2759"/>
<dbReference type="InterPro" id="IPR050863">
    <property type="entry name" value="CenT-Element_Derived"/>
</dbReference>